<accession>A0A6A6M862</accession>
<proteinExistence type="predicted"/>
<sequence length="178" mass="20412">MSMVRIDRMCQGLKIEGMLRQAEIKGIIDLYVQHLIVDELKKEFRQQEVTKKSKLTLEEIDEIGGGLRKVVIIHIREFHAQGTFDDLGFLNTEGFNGISNACTYEFGQASYSGFAYCFFDMNEDTITNNDRQYKCKWGDIGEDIIRHDNESQMPNAKDDGIGQTVSNRSEVEFQHDAE</sequence>
<evidence type="ECO:0000256" key="1">
    <source>
        <dbReference type="SAM" id="MobiDB-lite"/>
    </source>
</evidence>
<keyword evidence="3" id="KW-1185">Reference proteome</keyword>
<dbReference type="AlphaFoldDB" id="A0A6A6M862"/>
<comment type="caution">
    <text evidence="2">The sequence shown here is derived from an EMBL/GenBank/DDBJ whole genome shotgun (WGS) entry which is preliminary data.</text>
</comment>
<evidence type="ECO:0000313" key="2">
    <source>
        <dbReference type="EMBL" id="KAF2308705.1"/>
    </source>
</evidence>
<dbReference type="Proteomes" id="UP000467840">
    <property type="component" value="Chromosome 17"/>
</dbReference>
<organism evidence="2 3">
    <name type="scientific">Hevea brasiliensis</name>
    <name type="common">Para rubber tree</name>
    <name type="synonym">Siphonia brasiliensis</name>
    <dbReference type="NCBI Taxonomy" id="3981"/>
    <lineage>
        <taxon>Eukaryota</taxon>
        <taxon>Viridiplantae</taxon>
        <taxon>Streptophyta</taxon>
        <taxon>Embryophyta</taxon>
        <taxon>Tracheophyta</taxon>
        <taxon>Spermatophyta</taxon>
        <taxon>Magnoliopsida</taxon>
        <taxon>eudicotyledons</taxon>
        <taxon>Gunneridae</taxon>
        <taxon>Pentapetalae</taxon>
        <taxon>rosids</taxon>
        <taxon>fabids</taxon>
        <taxon>Malpighiales</taxon>
        <taxon>Euphorbiaceae</taxon>
        <taxon>Crotonoideae</taxon>
        <taxon>Micrandreae</taxon>
        <taxon>Hevea</taxon>
    </lineage>
</organism>
<feature type="compositionally biased region" description="Basic and acidic residues" evidence="1">
    <location>
        <begin position="169"/>
        <end position="178"/>
    </location>
</feature>
<name>A0A6A6M862_HEVBR</name>
<reference evidence="2 3" key="1">
    <citation type="journal article" date="2020" name="Mol. Plant">
        <title>The Chromosome-Based Rubber Tree Genome Provides New Insights into Spurge Genome Evolution and Rubber Biosynthesis.</title>
        <authorList>
            <person name="Liu J."/>
            <person name="Shi C."/>
            <person name="Shi C.C."/>
            <person name="Li W."/>
            <person name="Zhang Q.J."/>
            <person name="Zhang Y."/>
            <person name="Li K."/>
            <person name="Lu H.F."/>
            <person name="Shi C."/>
            <person name="Zhu S.T."/>
            <person name="Xiao Z.Y."/>
            <person name="Nan H."/>
            <person name="Yue Y."/>
            <person name="Zhu X.G."/>
            <person name="Wu Y."/>
            <person name="Hong X.N."/>
            <person name="Fan G.Y."/>
            <person name="Tong Y."/>
            <person name="Zhang D."/>
            <person name="Mao C.L."/>
            <person name="Liu Y.L."/>
            <person name="Hao S.J."/>
            <person name="Liu W.Q."/>
            <person name="Lv M.Q."/>
            <person name="Zhang H.B."/>
            <person name="Liu Y."/>
            <person name="Hu-Tang G.R."/>
            <person name="Wang J.P."/>
            <person name="Wang J.H."/>
            <person name="Sun Y.H."/>
            <person name="Ni S.B."/>
            <person name="Chen W.B."/>
            <person name="Zhang X.C."/>
            <person name="Jiao Y.N."/>
            <person name="Eichler E.E."/>
            <person name="Li G.H."/>
            <person name="Liu X."/>
            <person name="Gao L.Z."/>
        </authorList>
    </citation>
    <scope>NUCLEOTIDE SEQUENCE [LARGE SCALE GENOMIC DNA]</scope>
    <source>
        <strain evidence="3">cv. GT1</strain>
        <tissue evidence="2">Leaf</tissue>
    </source>
</reference>
<feature type="compositionally biased region" description="Basic and acidic residues" evidence="1">
    <location>
        <begin position="148"/>
        <end position="160"/>
    </location>
</feature>
<gene>
    <name evidence="2" type="ORF">GH714_013431</name>
</gene>
<feature type="region of interest" description="Disordered" evidence="1">
    <location>
        <begin position="148"/>
        <end position="178"/>
    </location>
</feature>
<dbReference type="EMBL" id="JAAGAX010000007">
    <property type="protein sequence ID" value="KAF2308705.1"/>
    <property type="molecule type" value="Genomic_DNA"/>
</dbReference>
<protein>
    <submittedName>
        <fullName evidence="2">Uncharacterized protein</fullName>
    </submittedName>
</protein>
<evidence type="ECO:0000313" key="3">
    <source>
        <dbReference type="Proteomes" id="UP000467840"/>
    </source>
</evidence>